<dbReference type="RefSeq" id="WP_225697162.1">
    <property type="nucleotide sequence ID" value="NZ_JAIXNE010000001.1"/>
</dbReference>
<protein>
    <submittedName>
        <fullName evidence="1">Uncharacterized protein</fullName>
    </submittedName>
</protein>
<gene>
    <name evidence="1" type="ORF">LDX50_04215</name>
</gene>
<organism evidence="1 2">
    <name type="scientific">Fulvivirga sedimenti</name>
    <dbReference type="NCBI Taxonomy" id="2879465"/>
    <lineage>
        <taxon>Bacteria</taxon>
        <taxon>Pseudomonadati</taxon>
        <taxon>Bacteroidota</taxon>
        <taxon>Cytophagia</taxon>
        <taxon>Cytophagales</taxon>
        <taxon>Fulvivirgaceae</taxon>
        <taxon>Fulvivirga</taxon>
    </lineage>
</organism>
<evidence type="ECO:0000313" key="2">
    <source>
        <dbReference type="Proteomes" id="UP001139409"/>
    </source>
</evidence>
<comment type="caution">
    <text evidence="1">The sequence shown here is derived from an EMBL/GenBank/DDBJ whole genome shotgun (WGS) entry which is preliminary data.</text>
</comment>
<name>A0A9X1KXB6_9BACT</name>
<evidence type="ECO:0000313" key="1">
    <source>
        <dbReference type="EMBL" id="MCA6074057.1"/>
    </source>
</evidence>
<reference evidence="1" key="1">
    <citation type="submission" date="2021-09" db="EMBL/GenBank/DDBJ databases">
        <title>Fulvivirga sp. isolated from coastal sediment.</title>
        <authorList>
            <person name="Yu H."/>
        </authorList>
    </citation>
    <scope>NUCLEOTIDE SEQUENCE</scope>
    <source>
        <strain evidence="1">1062</strain>
    </source>
</reference>
<dbReference type="Proteomes" id="UP001139409">
    <property type="component" value="Unassembled WGS sequence"/>
</dbReference>
<keyword evidence="2" id="KW-1185">Reference proteome</keyword>
<accession>A0A9X1KXB6</accession>
<sequence length="197" mass="22480">MHVFLSYELRWFARNPIGQIEYWFSEHSAKLTGHWDRTDEYLKTNSPQFSVKVREGRLEFKLRGEQGINPLAALPGNACFWKKWSYELLQLPPAGLFPEKTDVIEIQKERILRYTSADTNDVTSSLPPGSAGCQIEYSRISIGKNIYYSFGLEAFGPGKEQMIHELQHAANVLINEIPDLTVTDLDNADYPEKLAAL</sequence>
<proteinExistence type="predicted"/>
<dbReference type="AlphaFoldDB" id="A0A9X1KXB6"/>
<dbReference type="EMBL" id="JAIXNE010000001">
    <property type="protein sequence ID" value="MCA6074057.1"/>
    <property type="molecule type" value="Genomic_DNA"/>
</dbReference>